<evidence type="ECO:0000313" key="2">
    <source>
        <dbReference type="EMBL" id="CAH0724939.1"/>
    </source>
</evidence>
<dbReference type="EMBL" id="OV170225">
    <property type="protein sequence ID" value="CAH0724939.1"/>
    <property type="molecule type" value="Genomic_DNA"/>
</dbReference>
<keyword evidence="3" id="KW-1185">Reference proteome</keyword>
<dbReference type="OrthoDB" id="8909060at2759"/>
<evidence type="ECO:0000256" key="1">
    <source>
        <dbReference type="SAM" id="MobiDB-lite"/>
    </source>
</evidence>
<feature type="compositionally biased region" description="Basic and acidic residues" evidence="1">
    <location>
        <begin position="76"/>
        <end position="86"/>
    </location>
</feature>
<feature type="region of interest" description="Disordered" evidence="1">
    <location>
        <begin position="73"/>
        <end position="102"/>
    </location>
</feature>
<organism evidence="2 3">
    <name type="scientific">Brenthis ino</name>
    <name type="common">lesser marbled fritillary</name>
    <dbReference type="NCBI Taxonomy" id="405034"/>
    <lineage>
        <taxon>Eukaryota</taxon>
        <taxon>Metazoa</taxon>
        <taxon>Ecdysozoa</taxon>
        <taxon>Arthropoda</taxon>
        <taxon>Hexapoda</taxon>
        <taxon>Insecta</taxon>
        <taxon>Pterygota</taxon>
        <taxon>Neoptera</taxon>
        <taxon>Endopterygota</taxon>
        <taxon>Lepidoptera</taxon>
        <taxon>Glossata</taxon>
        <taxon>Ditrysia</taxon>
        <taxon>Papilionoidea</taxon>
        <taxon>Nymphalidae</taxon>
        <taxon>Heliconiinae</taxon>
        <taxon>Argynnini</taxon>
        <taxon>Brenthis</taxon>
    </lineage>
</organism>
<accession>A0A8J9UU41</accession>
<dbReference type="AlphaFoldDB" id="A0A8J9UU41"/>
<feature type="non-terminal residue" evidence="2">
    <location>
        <position position="102"/>
    </location>
</feature>
<proteinExistence type="predicted"/>
<sequence length="102" mass="11407">MSSVEKLETMLLMKFSRMMTARMAFQSVAFSPSSRQMDSSATLTMAGGLPMERTSTRCCFLMDFTAVYRSAAVRHPPSESERVQKERNKRPLALRHAAGGAR</sequence>
<name>A0A8J9UU41_9NEOP</name>
<evidence type="ECO:0000313" key="3">
    <source>
        <dbReference type="Proteomes" id="UP000838878"/>
    </source>
</evidence>
<reference evidence="2" key="1">
    <citation type="submission" date="2021-12" db="EMBL/GenBank/DDBJ databases">
        <authorList>
            <person name="Martin H S."/>
        </authorList>
    </citation>
    <scope>NUCLEOTIDE SEQUENCE</scope>
</reference>
<dbReference type="Proteomes" id="UP000838878">
    <property type="component" value="Chromosome 5"/>
</dbReference>
<protein>
    <submittedName>
        <fullName evidence="2">Uncharacterized protein</fullName>
    </submittedName>
</protein>
<gene>
    <name evidence="2" type="ORF">BINO364_LOCUS10581</name>
</gene>